<organism evidence="1 2">
    <name type="scientific">Neiella litorisoli</name>
    <dbReference type="NCBI Taxonomy" id="2771431"/>
    <lineage>
        <taxon>Bacteria</taxon>
        <taxon>Pseudomonadati</taxon>
        <taxon>Pseudomonadota</taxon>
        <taxon>Gammaproteobacteria</taxon>
        <taxon>Alteromonadales</taxon>
        <taxon>Echinimonadaceae</taxon>
        <taxon>Neiella</taxon>
    </lineage>
</organism>
<dbReference type="SUPFAM" id="SSF56784">
    <property type="entry name" value="HAD-like"/>
    <property type="match status" value="1"/>
</dbReference>
<dbReference type="CDD" id="cd07505">
    <property type="entry name" value="HAD_BPGM-like"/>
    <property type="match status" value="1"/>
</dbReference>
<proteinExistence type="predicted"/>
<dbReference type="InterPro" id="IPR006439">
    <property type="entry name" value="HAD-SF_hydro_IA"/>
</dbReference>
<dbReference type="SFLD" id="SFLDS00003">
    <property type="entry name" value="Haloacid_Dehalogenase"/>
    <property type="match status" value="1"/>
</dbReference>
<accession>A0A8J6QQS4</accession>
<dbReference type="InterPro" id="IPR023214">
    <property type="entry name" value="HAD_sf"/>
</dbReference>
<dbReference type="EMBL" id="JACXAF010000006">
    <property type="protein sequence ID" value="MBD1388999.1"/>
    <property type="molecule type" value="Genomic_DNA"/>
</dbReference>
<dbReference type="Gene3D" id="3.40.50.1000">
    <property type="entry name" value="HAD superfamily/HAD-like"/>
    <property type="match status" value="1"/>
</dbReference>
<dbReference type="NCBIfam" id="TIGR01509">
    <property type="entry name" value="HAD-SF-IA-v3"/>
    <property type="match status" value="1"/>
</dbReference>
<evidence type="ECO:0000313" key="2">
    <source>
        <dbReference type="Proteomes" id="UP000638014"/>
    </source>
</evidence>
<reference evidence="1" key="1">
    <citation type="submission" date="2020-09" db="EMBL/GenBank/DDBJ databases">
        <title>A novel bacterium of genus Neiella, isolated from South China Sea.</title>
        <authorList>
            <person name="Huang H."/>
            <person name="Mo K."/>
            <person name="Hu Y."/>
        </authorList>
    </citation>
    <scope>NUCLEOTIDE SEQUENCE</scope>
    <source>
        <strain evidence="1">HB171785</strain>
    </source>
</reference>
<dbReference type="InterPro" id="IPR041492">
    <property type="entry name" value="HAD_2"/>
</dbReference>
<evidence type="ECO:0000313" key="1">
    <source>
        <dbReference type="EMBL" id="MBD1388999.1"/>
    </source>
</evidence>
<dbReference type="InterPro" id="IPR023198">
    <property type="entry name" value="PGP-like_dom2"/>
</dbReference>
<dbReference type="Gene3D" id="1.10.150.240">
    <property type="entry name" value="Putative phosphatase, domain 2"/>
    <property type="match status" value="1"/>
</dbReference>
<comment type="caution">
    <text evidence="1">The sequence shown here is derived from an EMBL/GenBank/DDBJ whole genome shotgun (WGS) entry which is preliminary data.</text>
</comment>
<keyword evidence="1" id="KW-0378">Hydrolase</keyword>
<dbReference type="Pfam" id="PF13419">
    <property type="entry name" value="HAD_2"/>
    <property type="match status" value="1"/>
</dbReference>
<gene>
    <name evidence="1" type="ORF">IC617_06115</name>
</gene>
<dbReference type="PANTHER" id="PTHR43481">
    <property type="entry name" value="FRUCTOSE-1-PHOSPHATE PHOSPHATASE"/>
    <property type="match status" value="1"/>
</dbReference>
<dbReference type="GO" id="GO:0050308">
    <property type="term" value="F:sugar-phosphatase activity"/>
    <property type="evidence" value="ECO:0007669"/>
    <property type="project" value="TreeGrafter"/>
</dbReference>
<dbReference type="InterPro" id="IPR051806">
    <property type="entry name" value="HAD-like_SPP"/>
</dbReference>
<dbReference type="RefSeq" id="WP_191144104.1">
    <property type="nucleotide sequence ID" value="NZ_JACXAF010000006.1"/>
</dbReference>
<sequence length="201" mass="22136">MVNLANYRGLIFDMDGTLIDSMPRSLAAWQQTCEHYGYPYDGDYLHSLGGVPTRATIELLNDKFGRNHCPDEVTEYKHTVQESDSEMPATFGAIVRLLVTANDSQRVGVGTGSTRSHAMELLGHHQLLNRLNALVTACDVALGKPHPETFLTVASQMGVPPEQCIVFEDTEIGLQAAQRAGMDCVLVESGELREFYPAFFS</sequence>
<name>A0A8J6QQS4_9GAMM</name>
<dbReference type="PANTHER" id="PTHR43481:SF4">
    <property type="entry name" value="GLYCEROL-1-PHOSPHATE PHOSPHOHYDROLASE 1-RELATED"/>
    <property type="match status" value="1"/>
</dbReference>
<protein>
    <submittedName>
        <fullName evidence="1">HAD-IA family hydrolase</fullName>
    </submittedName>
</protein>
<dbReference type="InterPro" id="IPR036412">
    <property type="entry name" value="HAD-like_sf"/>
</dbReference>
<dbReference type="SFLD" id="SFLDG01135">
    <property type="entry name" value="C1.5.6:_HAD__Beta-PGM__Phospha"/>
    <property type="match status" value="1"/>
</dbReference>
<dbReference type="PRINTS" id="PR00413">
    <property type="entry name" value="HADHALOGNASE"/>
</dbReference>
<dbReference type="SFLD" id="SFLDG01129">
    <property type="entry name" value="C1.5:_HAD__Beta-PGM__Phosphata"/>
    <property type="match status" value="1"/>
</dbReference>
<dbReference type="Proteomes" id="UP000638014">
    <property type="component" value="Unassembled WGS sequence"/>
</dbReference>
<keyword evidence="2" id="KW-1185">Reference proteome</keyword>
<dbReference type="AlphaFoldDB" id="A0A8J6QQS4"/>